<dbReference type="GO" id="GO:0003824">
    <property type="term" value="F:catalytic activity"/>
    <property type="evidence" value="ECO:0007669"/>
    <property type="project" value="UniProtKB-ARBA"/>
</dbReference>
<organism evidence="1 2">
    <name type="scientific">Parvibaculum lavamentivorans (strain DS-1 / DSM 13023 / NCIMB 13966)</name>
    <dbReference type="NCBI Taxonomy" id="402881"/>
    <lineage>
        <taxon>Bacteria</taxon>
        <taxon>Pseudomonadati</taxon>
        <taxon>Pseudomonadota</taxon>
        <taxon>Alphaproteobacteria</taxon>
        <taxon>Hyphomicrobiales</taxon>
        <taxon>Parvibaculaceae</taxon>
        <taxon>Parvibaculum</taxon>
    </lineage>
</organism>
<dbReference type="Proteomes" id="UP000006377">
    <property type="component" value="Chromosome"/>
</dbReference>
<dbReference type="EMBL" id="CP000774">
    <property type="protein sequence ID" value="ABS61956.1"/>
    <property type="molecule type" value="Genomic_DNA"/>
</dbReference>
<name>A7HPX3_PARL1</name>
<dbReference type="eggNOG" id="COG0524">
    <property type="taxonomic scope" value="Bacteria"/>
</dbReference>
<evidence type="ECO:0008006" key="3">
    <source>
        <dbReference type="Google" id="ProtNLM"/>
    </source>
</evidence>
<proteinExistence type="predicted"/>
<protein>
    <recommendedName>
        <fullName evidence="3">Nucleoside 2-deoxyribosyltransferase</fullName>
    </recommendedName>
</protein>
<dbReference type="SUPFAM" id="SSF53613">
    <property type="entry name" value="Ribokinase-like"/>
    <property type="match status" value="1"/>
</dbReference>
<dbReference type="RefSeq" id="WP_011995247.1">
    <property type="nucleotide sequence ID" value="NC_009719.1"/>
</dbReference>
<accession>A7HPX3</accession>
<dbReference type="Gene3D" id="3.40.1190.20">
    <property type="match status" value="1"/>
</dbReference>
<sequence length="387" mass="42319">MLIAGGIYAERCRFPRWNQLYGSGLRSAVALSSVTINVELHAYAAEPWHNDIVATLDSFGIARQLTQIEKGVTFDYLHPFELAACTEPTEAAQRLEVEGQSVLRFGLIEGDARVSGNRVVYDPQSPKPAPFAANGSEAENLALILTERELFSLAGLQCDEDDRSSSLREAITELFDTKPRGEFLLLLKDRLGGARLYTSDDNPLRIPPVAAESYFRIGSGDVFAAAFAHAWAEEKSSPMNAAEYAAQCVAYFVDGPRLPLPPKDRLPKATPGMPQAGVVRLLGQGMLEFETLLLHTADWIVELGGKATVDLFGDFTGGTEDTTSFLILVGPRWDQDMIGRYSEITSGLPTVVYWPDAPGGVQNILPNAHITTDYTTALYLTLRGFDQ</sequence>
<keyword evidence="2" id="KW-1185">Reference proteome</keyword>
<dbReference type="OrthoDB" id="8109708at2"/>
<dbReference type="STRING" id="402881.Plav_0333"/>
<evidence type="ECO:0000313" key="2">
    <source>
        <dbReference type="Proteomes" id="UP000006377"/>
    </source>
</evidence>
<dbReference type="KEGG" id="pla:Plav_0333"/>
<reference evidence="1 2" key="1">
    <citation type="journal article" date="2011" name="Stand. Genomic Sci.">
        <title>Complete genome sequence of Parvibaculum lavamentivorans type strain (DS-1(T)).</title>
        <authorList>
            <person name="Schleheck D."/>
            <person name="Weiss M."/>
            <person name="Pitluck S."/>
            <person name="Bruce D."/>
            <person name="Land M.L."/>
            <person name="Han S."/>
            <person name="Saunders E."/>
            <person name="Tapia R."/>
            <person name="Detter C."/>
            <person name="Brettin T."/>
            <person name="Han J."/>
            <person name="Woyke T."/>
            <person name="Goodwin L."/>
            <person name="Pennacchio L."/>
            <person name="Nolan M."/>
            <person name="Cook A.M."/>
            <person name="Kjelleberg S."/>
            <person name="Thomas T."/>
        </authorList>
    </citation>
    <scope>NUCLEOTIDE SEQUENCE [LARGE SCALE GENOMIC DNA]</scope>
    <source>
        <strain evidence="2">DS-1 / DSM 13023 / NCIMB 13966</strain>
    </source>
</reference>
<dbReference type="HOGENOM" id="CLU_057110_0_0_5"/>
<dbReference type="AlphaFoldDB" id="A7HPX3"/>
<evidence type="ECO:0000313" key="1">
    <source>
        <dbReference type="EMBL" id="ABS61956.1"/>
    </source>
</evidence>
<dbReference type="InterPro" id="IPR029056">
    <property type="entry name" value="Ribokinase-like"/>
</dbReference>
<gene>
    <name evidence="1" type="ordered locus">Plav_0333</name>
</gene>